<evidence type="ECO:0000313" key="1">
    <source>
        <dbReference type="EMBL" id="ORE15615.1"/>
    </source>
</evidence>
<gene>
    <name evidence="1" type="ORF">BCV71DRAFT_162734</name>
</gene>
<organism evidence="1 2">
    <name type="scientific">Rhizopus microsporus</name>
    <dbReference type="NCBI Taxonomy" id="58291"/>
    <lineage>
        <taxon>Eukaryota</taxon>
        <taxon>Fungi</taxon>
        <taxon>Fungi incertae sedis</taxon>
        <taxon>Mucoromycota</taxon>
        <taxon>Mucoromycotina</taxon>
        <taxon>Mucoromycetes</taxon>
        <taxon>Mucorales</taxon>
        <taxon>Mucorineae</taxon>
        <taxon>Rhizopodaceae</taxon>
        <taxon>Rhizopus</taxon>
    </lineage>
</organism>
<dbReference type="VEuPathDB" id="FungiDB:BCV72DRAFT_213215"/>
<reference evidence="1 2" key="1">
    <citation type="journal article" date="2016" name="Proc. Natl. Acad. Sci. U.S.A.">
        <title>Lipid metabolic changes in an early divergent fungus govern the establishment of a mutualistic symbiosis with endobacteria.</title>
        <authorList>
            <person name="Lastovetsky O.A."/>
            <person name="Gaspar M.L."/>
            <person name="Mondo S.J."/>
            <person name="LaButti K.M."/>
            <person name="Sandor L."/>
            <person name="Grigoriev I.V."/>
            <person name="Henry S.A."/>
            <person name="Pawlowska T.E."/>
        </authorList>
    </citation>
    <scope>NUCLEOTIDE SEQUENCE [LARGE SCALE GENOMIC DNA]</scope>
    <source>
        <strain evidence="1 2">ATCC 11559</strain>
    </source>
</reference>
<protein>
    <submittedName>
        <fullName evidence="1">Uncharacterized protein</fullName>
    </submittedName>
</protein>
<accession>A0A1X0RU99</accession>
<dbReference type="AlphaFoldDB" id="A0A1X0RU99"/>
<evidence type="ECO:0000313" key="2">
    <source>
        <dbReference type="Proteomes" id="UP000242381"/>
    </source>
</evidence>
<dbReference type="OMA" id="YWARVVN"/>
<feature type="non-terminal residue" evidence="1">
    <location>
        <position position="1"/>
    </location>
</feature>
<feature type="non-terminal residue" evidence="1">
    <location>
        <position position="94"/>
    </location>
</feature>
<proteinExistence type="predicted"/>
<name>A0A1X0RU99_RHIZD</name>
<dbReference type="Proteomes" id="UP000242381">
    <property type="component" value="Unassembled WGS sequence"/>
</dbReference>
<sequence>AFYQLSRLFEHLGLPVFNCFPLRRSWSPCYVTIDSKTLCQNILGIRWSNAVDRLDYWARVVNLDSKALKPQEGGQLRFRGTIQTDGVGVTVFKK</sequence>
<dbReference type="EMBL" id="KV921417">
    <property type="protein sequence ID" value="ORE15615.1"/>
    <property type="molecule type" value="Genomic_DNA"/>
</dbReference>